<dbReference type="InterPro" id="IPR023809">
    <property type="entry name" value="Thiopep_bacteriocin_synth_dom"/>
</dbReference>
<dbReference type="Pfam" id="PF04738">
    <property type="entry name" value="Lant_dehydr_N"/>
    <property type="match status" value="1"/>
</dbReference>
<dbReference type="RefSeq" id="WP_186409284.1">
    <property type="nucleotide sequence ID" value="NZ_FLQX01000174.1"/>
</dbReference>
<dbReference type="STRING" id="1860102.ACCAA_920017"/>
<feature type="domain" description="Lantibiotic dehydratase N-terminal" evidence="1">
    <location>
        <begin position="70"/>
        <end position="727"/>
    </location>
</feature>
<dbReference type="InterPro" id="IPR006827">
    <property type="entry name" value="Lant_deHydtase_N"/>
</dbReference>
<accession>A0A1A8XZ45</accession>
<evidence type="ECO:0000313" key="3">
    <source>
        <dbReference type="EMBL" id="SBT10229.1"/>
    </source>
</evidence>
<keyword evidence="4" id="KW-1185">Reference proteome</keyword>
<dbReference type="EMBL" id="FLQX01000174">
    <property type="protein sequence ID" value="SBT10229.1"/>
    <property type="molecule type" value="Genomic_DNA"/>
</dbReference>
<dbReference type="Proteomes" id="UP000199169">
    <property type="component" value="Unassembled WGS sequence"/>
</dbReference>
<dbReference type="AlphaFoldDB" id="A0A1A8XZ45"/>
<organism evidence="3 4">
    <name type="scientific">Candidatus Accumulibacter aalborgensis</name>
    <dbReference type="NCBI Taxonomy" id="1860102"/>
    <lineage>
        <taxon>Bacteria</taxon>
        <taxon>Pseudomonadati</taxon>
        <taxon>Pseudomonadota</taxon>
        <taxon>Betaproteobacteria</taxon>
        <taxon>Candidatus Accumulibacter</taxon>
    </lineage>
</organism>
<dbReference type="Pfam" id="PF14028">
    <property type="entry name" value="Lant_dehydr_C"/>
    <property type="match status" value="1"/>
</dbReference>
<gene>
    <name evidence="3" type="ORF">ACCAA_920017</name>
</gene>
<evidence type="ECO:0000313" key="4">
    <source>
        <dbReference type="Proteomes" id="UP000199169"/>
    </source>
</evidence>
<evidence type="ECO:0000259" key="2">
    <source>
        <dbReference type="Pfam" id="PF14028"/>
    </source>
</evidence>
<proteinExistence type="predicted"/>
<protein>
    <submittedName>
        <fullName evidence="3">Lanthionine biosynthesis protein LanB</fullName>
    </submittedName>
</protein>
<evidence type="ECO:0000259" key="1">
    <source>
        <dbReference type="Pfam" id="PF04738"/>
    </source>
</evidence>
<reference evidence="4" key="1">
    <citation type="submission" date="2016-06" db="EMBL/GenBank/DDBJ databases">
        <authorList>
            <person name="McIlroy S.J."/>
            <person name="Karst S.M."/>
            <person name="Albertsen M."/>
        </authorList>
    </citation>
    <scope>NUCLEOTIDE SEQUENCE [LARGE SCALE GENOMIC DNA]</scope>
</reference>
<sequence length="1092" mass="121334">MSKRDTQPAPLFHAADFFALRTPTLPFSDYLRWARALEAPTVWEDAALLAAALDADKERLRADLRQLICRPEIREALFLASPTLDQSLEYWLRDPDSDRGGRAELVLVRYFQRMSHRATPFGLFAGHSVGHFGESTTLTLDPLSTARRMTRLDCDYLARLANEFQKSTMLRRTLTLRPNTSLYRAAGRLRYTEYSVDENGYRRYKLVAVAETPHLLSTLERAHAGAPMTKLVEPLACEAEVSLTEAEAFVHELIDSQILVSDLEPLITGGDPSDDLAARLENCAETAVAGRILRTCSAHLHALDRAGMGHAPERYRSLAQELEALPVAPDLSRLLQVDLFKPAPRLMLGLGVADEIARCTTVLRRIVQVPEGDALAAFRAAFVARYEERRVPLMEALDPETGIGFPVVAESNAADAPLLKDFVSGSAVNGAADSWSARDVRLFKRLQQVLAAGVDEWALDDADVKALGTDAATRSTAVPDSAAAMVTLAAASAEAVDRGDYKLLFRGCYGPPGSRMLGRFCHGDAHLHERTREHMRAEEDYRSQVIFAELVHLPQGRSGNVLMRPVLREHEIAFLGRAGVDVHKQITVADLELSVSGERVILHSVKHGREVMPSFSSALDLAATLGVSQFLGALQDQQVQNWLGWSWGPLAGERFLPRVSYGRAVLARAQWTVDGDDLKPLLAATGVERFRRVQRWRRERALPRFTLLVDHHSELLLDLDNVLSIETFCDLVKRRSSFVLAENFPGADELAVHGPEGRFTHEVVLPLLRVRHDKEPVRTSALAGVDRETAMAGTFAPGSEWLYFKLYGGQGTADRVLLEGVAPGVATLQARGVIGGWFFIRYGDPDPHLRVRLRGDPLRLCGEALPEFYRHLNPMLQNGRLWRIELGTYQRETDRYGGPLYIGHAERLFEFDSDAALDIMRQCPGDEGATHRWQLALAGVDHYLRDFGFDLARRSEFARCARDAYAGELHSGGKATQGWLTERFRKERKSIEQLVDERANPDAPALRAGLEALALRSHRGADLIAEMAGREALGSLSRPLDNVAHSLIHMFVNRLLRSAQRTQEFVLYEFLVRLYGSALARAGAVGQEAPRS</sequence>
<name>A0A1A8XZ45_9PROT</name>
<dbReference type="NCBIfam" id="TIGR03891">
    <property type="entry name" value="thiopep_ocin"/>
    <property type="match status" value="1"/>
</dbReference>
<feature type="domain" description="Thiopeptide-type bacteriocin biosynthesis" evidence="2">
    <location>
        <begin position="801"/>
        <end position="1075"/>
    </location>
</feature>